<feature type="domain" description="EF-hand" evidence="2">
    <location>
        <begin position="120"/>
        <end position="139"/>
    </location>
</feature>
<dbReference type="Proteomes" id="UP000194420">
    <property type="component" value="Unassembled WGS sequence"/>
</dbReference>
<feature type="compositionally biased region" description="Basic residues" evidence="1">
    <location>
        <begin position="144"/>
        <end position="155"/>
    </location>
</feature>
<protein>
    <submittedName>
        <fullName evidence="3">EF hand</fullName>
    </submittedName>
</protein>
<evidence type="ECO:0000256" key="1">
    <source>
        <dbReference type="SAM" id="MobiDB-lite"/>
    </source>
</evidence>
<accession>A0A1Y6FIM8</accession>
<dbReference type="OrthoDB" id="7391686at2"/>
<dbReference type="GO" id="GO:0005509">
    <property type="term" value="F:calcium ion binding"/>
    <property type="evidence" value="ECO:0007669"/>
    <property type="project" value="InterPro"/>
</dbReference>
<organism evidence="3 4">
    <name type="scientific">Altererythrobacter xiamenensis</name>
    <dbReference type="NCBI Taxonomy" id="1316679"/>
    <lineage>
        <taxon>Bacteria</taxon>
        <taxon>Pseudomonadati</taxon>
        <taxon>Pseudomonadota</taxon>
        <taxon>Alphaproteobacteria</taxon>
        <taxon>Sphingomonadales</taxon>
        <taxon>Erythrobacteraceae</taxon>
        <taxon>Altererythrobacter</taxon>
    </lineage>
</organism>
<keyword evidence="4" id="KW-1185">Reference proteome</keyword>
<feature type="domain" description="EF-hand" evidence="2">
    <location>
        <begin position="97"/>
        <end position="114"/>
    </location>
</feature>
<evidence type="ECO:0000313" key="3">
    <source>
        <dbReference type="EMBL" id="SMQ74559.1"/>
    </source>
</evidence>
<dbReference type="InterPro" id="IPR011992">
    <property type="entry name" value="EF-hand-dom_pair"/>
</dbReference>
<dbReference type="AlphaFoldDB" id="A0A1Y6FIM8"/>
<name>A0A1Y6FIM8_9SPHN</name>
<proteinExistence type="predicted"/>
<evidence type="ECO:0000313" key="4">
    <source>
        <dbReference type="Proteomes" id="UP000194420"/>
    </source>
</evidence>
<feature type="region of interest" description="Disordered" evidence="1">
    <location>
        <begin position="28"/>
        <end position="71"/>
    </location>
</feature>
<dbReference type="Pfam" id="PF13202">
    <property type="entry name" value="EF-hand_5"/>
    <property type="match status" value="2"/>
</dbReference>
<sequence length="155" mass="17530">MGRVILGLFLGLIVSSVGLYWWESRAQVEEKAPPPPEVEDAAPDPEELPVTDPTDMTGPEPPEASELTREQRRFFRYDRNRDLTITRNEMLSTRSDGFRRLDVDGNNLLTFEEWAVTTADRFEGADADGNGKLTQREFATTAPKRSKPKKPSCRC</sequence>
<dbReference type="SUPFAM" id="SSF47473">
    <property type="entry name" value="EF-hand"/>
    <property type="match status" value="1"/>
</dbReference>
<dbReference type="PROSITE" id="PS00018">
    <property type="entry name" value="EF_HAND_1"/>
    <property type="match status" value="2"/>
</dbReference>
<dbReference type="RefSeq" id="WP_086438601.1">
    <property type="nucleotide sequence ID" value="NZ_FXWG01000003.1"/>
</dbReference>
<dbReference type="EMBL" id="FXWG01000003">
    <property type="protein sequence ID" value="SMQ74559.1"/>
    <property type="molecule type" value="Genomic_DNA"/>
</dbReference>
<dbReference type="InterPro" id="IPR018247">
    <property type="entry name" value="EF_Hand_1_Ca_BS"/>
</dbReference>
<feature type="region of interest" description="Disordered" evidence="1">
    <location>
        <begin position="123"/>
        <end position="155"/>
    </location>
</feature>
<dbReference type="InterPro" id="IPR002048">
    <property type="entry name" value="EF_hand_dom"/>
</dbReference>
<gene>
    <name evidence="3" type="ORF">SAMN06297468_2760</name>
</gene>
<evidence type="ECO:0000259" key="2">
    <source>
        <dbReference type="Pfam" id="PF13202"/>
    </source>
</evidence>
<dbReference type="Gene3D" id="1.10.238.10">
    <property type="entry name" value="EF-hand"/>
    <property type="match status" value="1"/>
</dbReference>
<feature type="compositionally biased region" description="Acidic residues" evidence="1">
    <location>
        <begin position="37"/>
        <end position="49"/>
    </location>
</feature>
<reference evidence="4" key="1">
    <citation type="submission" date="2017-04" db="EMBL/GenBank/DDBJ databases">
        <authorList>
            <person name="Varghese N."/>
            <person name="Submissions S."/>
        </authorList>
    </citation>
    <scope>NUCLEOTIDE SEQUENCE [LARGE SCALE GENOMIC DNA]</scope>
</reference>